<gene>
    <name evidence="1" type="ORF">ACFFTL_39870</name>
</gene>
<accession>A0ABV5RK70</accession>
<protein>
    <submittedName>
        <fullName evidence="1">Uncharacterized protein</fullName>
    </submittedName>
</protein>
<sequence>MTGDGGDDLGGVGTPVGTLYLYKGHGGGAIDGGFSRTEIGSGGWKGISDYVGGEFTGGGTGDLAALECQPGATGKPYLYKVNSTGDLNARIDIGADGW</sequence>
<dbReference type="RefSeq" id="WP_345516592.1">
    <property type="nucleotide sequence ID" value="NZ_BAAAXD010000038.1"/>
</dbReference>
<dbReference type="Proteomes" id="UP001589710">
    <property type="component" value="Unassembled WGS sequence"/>
</dbReference>
<keyword evidence="2" id="KW-1185">Reference proteome</keyword>
<reference evidence="1 2" key="1">
    <citation type="submission" date="2024-09" db="EMBL/GenBank/DDBJ databases">
        <authorList>
            <person name="Sun Q."/>
            <person name="Mori K."/>
        </authorList>
    </citation>
    <scope>NUCLEOTIDE SEQUENCE [LARGE SCALE GENOMIC DNA]</scope>
    <source>
        <strain evidence="1 2">JCM 3331</strain>
    </source>
</reference>
<proteinExistence type="predicted"/>
<name>A0ABV5RK70_9ACTN</name>
<evidence type="ECO:0000313" key="2">
    <source>
        <dbReference type="Proteomes" id="UP001589710"/>
    </source>
</evidence>
<evidence type="ECO:0000313" key="1">
    <source>
        <dbReference type="EMBL" id="MFB9578264.1"/>
    </source>
</evidence>
<comment type="caution">
    <text evidence="1">The sequence shown here is derived from an EMBL/GenBank/DDBJ whole genome shotgun (WGS) entry which is preliminary data.</text>
</comment>
<dbReference type="EMBL" id="JBHMCG010000174">
    <property type="protein sequence ID" value="MFB9578264.1"/>
    <property type="molecule type" value="Genomic_DNA"/>
</dbReference>
<organism evidence="1 2">
    <name type="scientific">Streptomyces yanii</name>
    <dbReference type="NCBI Taxonomy" id="78510"/>
    <lineage>
        <taxon>Bacteria</taxon>
        <taxon>Bacillati</taxon>
        <taxon>Actinomycetota</taxon>
        <taxon>Actinomycetes</taxon>
        <taxon>Kitasatosporales</taxon>
        <taxon>Streptomycetaceae</taxon>
        <taxon>Streptomyces</taxon>
    </lineage>
</organism>